<dbReference type="GO" id="GO:0004722">
    <property type="term" value="F:protein serine/threonine phosphatase activity"/>
    <property type="evidence" value="ECO:0007669"/>
    <property type="project" value="InterPro"/>
</dbReference>
<dbReference type="Pfam" id="PF00481">
    <property type="entry name" value="PP2C"/>
    <property type="match status" value="1"/>
</dbReference>
<dbReference type="Gene3D" id="3.60.40.10">
    <property type="entry name" value="PPM-type phosphatase domain"/>
    <property type="match status" value="2"/>
</dbReference>
<dbReference type="InterPro" id="IPR036457">
    <property type="entry name" value="PPM-type-like_dom_sf"/>
</dbReference>
<reference evidence="3 4" key="1">
    <citation type="journal article" date="2013" name="Nature">
        <title>The genomes of four tapeworm species reveal adaptations to parasitism.</title>
        <authorList>
            <person name="Tsai I.J."/>
            <person name="Zarowiecki M."/>
            <person name="Holroyd N."/>
            <person name="Garciarrubio A."/>
            <person name="Sanchez-Flores A."/>
            <person name="Brooks K.L."/>
            <person name="Tracey A."/>
            <person name="Bobes R.J."/>
            <person name="Fragoso G."/>
            <person name="Sciutto E."/>
            <person name="Aslett M."/>
            <person name="Beasley H."/>
            <person name="Bennett H.M."/>
            <person name="Cai J."/>
            <person name="Camicia F."/>
            <person name="Clark R."/>
            <person name="Cucher M."/>
            <person name="De Silva N."/>
            <person name="Day T.A."/>
            <person name="Deplazes P."/>
            <person name="Estrada K."/>
            <person name="Fernandez C."/>
            <person name="Holland P.W."/>
            <person name="Hou J."/>
            <person name="Hu S."/>
            <person name="Huckvale T."/>
            <person name="Hung S.S."/>
            <person name="Kamenetzky L."/>
            <person name="Keane J.A."/>
            <person name="Kiss F."/>
            <person name="Koziol U."/>
            <person name="Lambert O."/>
            <person name="Liu K."/>
            <person name="Luo X."/>
            <person name="Luo Y."/>
            <person name="Macchiaroli N."/>
            <person name="Nichol S."/>
            <person name="Paps J."/>
            <person name="Parkinson J."/>
            <person name="Pouchkina-Stantcheva N."/>
            <person name="Riddiford N."/>
            <person name="Rosenzvit M."/>
            <person name="Salinas G."/>
            <person name="Wasmuth J.D."/>
            <person name="Zamanian M."/>
            <person name="Zheng Y."/>
            <person name="Cai X."/>
            <person name="Soberon X."/>
            <person name="Olson P.D."/>
            <person name="Laclette J.P."/>
            <person name="Brehm K."/>
            <person name="Berriman M."/>
            <person name="Garciarrubio A."/>
            <person name="Bobes R.J."/>
            <person name="Fragoso G."/>
            <person name="Sanchez-Flores A."/>
            <person name="Estrada K."/>
            <person name="Cevallos M.A."/>
            <person name="Morett E."/>
            <person name="Gonzalez V."/>
            <person name="Portillo T."/>
            <person name="Ochoa-Leyva A."/>
            <person name="Jose M.V."/>
            <person name="Sciutto E."/>
            <person name="Landa A."/>
            <person name="Jimenez L."/>
            <person name="Valdes V."/>
            <person name="Carrero J.C."/>
            <person name="Larralde C."/>
            <person name="Morales-Montor J."/>
            <person name="Limon-Lason J."/>
            <person name="Soberon X."/>
            <person name="Laclette J.P."/>
        </authorList>
    </citation>
    <scope>NUCLEOTIDE SEQUENCE [LARGE SCALE GENOMIC DNA]</scope>
</reference>
<reference evidence="5" key="3">
    <citation type="submission" date="2020-10" db="UniProtKB">
        <authorList>
            <consortium name="WormBaseParasite"/>
        </authorList>
    </citation>
    <scope>IDENTIFICATION</scope>
</reference>
<dbReference type="Proteomes" id="UP000492820">
    <property type="component" value="Unassembled WGS sequence"/>
</dbReference>
<protein>
    <submittedName>
        <fullName evidence="3 5">Protein phosphatase 2C</fullName>
    </submittedName>
</protein>
<feature type="compositionally biased region" description="Acidic residues" evidence="1">
    <location>
        <begin position="524"/>
        <end position="533"/>
    </location>
</feature>
<dbReference type="PANTHER" id="PTHR13832">
    <property type="entry name" value="PROTEIN PHOSPHATASE 2C"/>
    <property type="match status" value="1"/>
</dbReference>
<accession>A0A068W7L1</accession>
<sequence length="746" mass="80232">MAQIRSHLSYPIEFSSDGSGFCSFDEIQRRGMDNLKQALLRTIDKAQSTGDFPTEKVPTSRIKQISVSSVVNKRRRQEDRWFFEPDLVAYAPIDGDREENLSKLQCHDYPQIVGCGVFDGHGGPEAAEHCSNLAPFLLSRHLQQRFLETSALRRSSETIPDILTRVIHELNFSVAECHRQKLWNSGTTATICLIYGDYIYTVWIGDSQGVLFGHANNATKSTSSHQSSNEPVPQKEPIRLTEASILQTAPSSAPGTTTIDIPHIDEAEMAKSGKKHTPRPLIMGSIESPSIAASALISPTSPRTRAARWGLSFAWLTSLVRGGGGNSASSKELSPSEVPQAQLRVRAPLATQEVEESELMEVEDQPTTPVPVSRAVVHSVARVPFRYGSLPIGKKKERQHNHHQQGTGGGGGWIGGVSVATKRLSAHFSEPSLNVASAAAGATATVDPTTIALSAGHRISPAGDMRDSRSTSVVERSPSDSLASAYNILTPRMHRPEYAVEFVSILRAGGCVTFKASEDYVGGGEEDDDEGEGTESSQPSRIPAPVMSSAQLLFVPDLSVGGTYRVGGISGVTRSLGASTSLIPGLSGLPSLSAHRFSVSACLILATDGLWDTYGCSPDDLTHFFSGTPNREFAKLLTARAVRNGSSDNVTTLVLWLGEGGTDSEAMEVDLRSPTAYPAGTRCASVPSLGNSRLRGPLAARALGETDFSLPCYVEPRERTLTRSHSSEYLADVDRIRASSPMRVLP</sequence>
<organism evidence="3">
    <name type="scientific">Echinococcus granulosus</name>
    <name type="common">Hydatid tapeworm</name>
    <dbReference type="NCBI Taxonomy" id="6210"/>
    <lineage>
        <taxon>Eukaryota</taxon>
        <taxon>Metazoa</taxon>
        <taxon>Spiralia</taxon>
        <taxon>Lophotrochozoa</taxon>
        <taxon>Platyhelminthes</taxon>
        <taxon>Cestoda</taxon>
        <taxon>Eucestoda</taxon>
        <taxon>Cyclophyllidea</taxon>
        <taxon>Taeniidae</taxon>
        <taxon>Echinococcus</taxon>
        <taxon>Echinococcus granulosus group</taxon>
    </lineage>
</organism>
<dbReference type="SUPFAM" id="SSF81606">
    <property type="entry name" value="PP2C-like"/>
    <property type="match status" value="2"/>
</dbReference>
<evidence type="ECO:0000259" key="2">
    <source>
        <dbReference type="PROSITE" id="PS51746"/>
    </source>
</evidence>
<evidence type="ECO:0000313" key="5">
    <source>
        <dbReference type="WBParaSite" id="EgrG_000770600"/>
    </source>
</evidence>
<evidence type="ECO:0000313" key="4">
    <source>
        <dbReference type="Proteomes" id="UP000492820"/>
    </source>
</evidence>
<dbReference type="InterPro" id="IPR015655">
    <property type="entry name" value="PP2C"/>
</dbReference>
<proteinExistence type="predicted"/>
<dbReference type="SMART" id="SM00332">
    <property type="entry name" value="PP2Cc"/>
    <property type="match status" value="1"/>
</dbReference>
<reference evidence="3" key="2">
    <citation type="submission" date="2014-06" db="EMBL/GenBank/DDBJ databases">
        <authorList>
            <person name="Aslett M."/>
        </authorList>
    </citation>
    <scope>NUCLEOTIDE SEQUENCE</scope>
</reference>
<feature type="domain" description="PPM-type phosphatase" evidence="2">
    <location>
        <begin position="64"/>
        <end position="657"/>
    </location>
</feature>
<dbReference type="OrthoDB" id="10264738at2759"/>
<dbReference type="CDD" id="cd00143">
    <property type="entry name" value="PP2Cc"/>
    <property type="match status" value="1"/>
</dbReference>
<dbReference type="WBParaSite" id="EgrG_000770600">
    <property type="protein sequence ID" value="EgrG_000770600"/>
    <property type="gene ID" value="EgrG_000770600"/>
</dbReference>
<evidence type="ECO:0000313" key="3">
    <source>
        <dbReference type="EMBL" id="CDS15308.1"/>
    </source>
</evidence>
<dbReference type="EMBL" id="LK028576">
    <property type="protein sequence ID" value="CDS15308.1"/>
    <property type="molecule type" value="Genomic_DNA"/>
</dbReference>
<dbReference type="InterPro" id="IPR001932">
    <property type="entry name" value="PPM-type_phosphatase-like_dom"/>
</dbReference>
<gene>
    <name evidence="3" type="ORF">EgrG_000770600</name>
</gene>
<name>A0A068W7L1_ECHGR</name>
<feature type="region of interest" description="Disordered" evidence="1">
    <location>
        <begin position="519"/>
        <end position="543"/>
    </location>
</feature>
<dbReference type="PROSITE" id="PS51746">
    <property type="entry name" value="PPM_2"/>
    <property type="match status" value="1"/>
</dbReference>
<dbReference type="PANTHER" id="PTHR13832:SF827">
    <property type="entry name" value="PROTEIN PHOSPHATASE 1L"/>
    <property type="match status" value="1"/>
</dbReference>
<dbReference type="AlphaFoldDB" id="A0A068W7L1"/>
<evidence type="ECO:0000256" key="1">
    <source>
        <dbReference type="SAM" id="MobiDB-lite"/>
    </source>
</evidence>